<dbReference type="EC" id="2.3.2.27" evidence="4"/>
<keyword evidence="5" id="KW-0808">Transferase</keyword>
<comment type="subcellular location">
    <subcellularLocation>
        <location evidence="2">Membrane</location>
        <topology evidence="2">Single-pass membrane protein</topology>
    </subcellularLocation>
</comment>
<dbReference type="GO" id="GO:0061630">
    <property type="term" value="F:ubiquitin protein ligase activity"/>
    <property type="evidence" value="ECO:0007669"/>
    <property type="project" value="UniProtKB-EC"/>
</dbReference>
<evidence type="ECO:0000256" key="3">
    <source>
        <dbReference type="ARBA" id="ARBA00004906"/>
    </source>
</evidence>
<evidence type="ECO:0000313" key="17">
    <source>
        <dbReference type="EMBL" id="PQQ00442.1"/>
    </source>
</evidence>
<dbReference type="GO" id="GO:0016301">
    <property type="term" value="F:kinase activity"/>
    <property type="evidence" value="ECO:0007669"/>
    <property type="project" value="UniProtKB-KW"/>
</dbReference>
<keyword evidence="6" id="KW-0812">Transmembrane</keyword>
<feature type="domain" description="Wall-associated receptor kinase galacturonan-binding" evidence="16">
    <location>
        <begin position="27"/>
        <end position="94"/>
    </location>
</feature>
<dbReference type="EMBL" id="PJQY01001694">
    <property type="protein sequence ID" value="PQQ00442.1"/>
    <property type="molecule type" value="Genomic_DNA"/>
</dbReference>
<comment type="catalytic activity">
    <reaction evidence="1">
        <text>S-ubiquitinyl-[E2 ubiquitin-conjugating enzyme]-L-cysteine + [acceptor protein]-L-lysine = [E2 ubiquitin-conjugating enzyme]-L-cysteine + N(6)-ubiquitinyl-[acceptor protein]-L-lysine.</text>
        <dbReference type="EC" id="2.3.2.27"/>
    </reaction>
</comment>
<dbReference type="Pfam" id="PF13947">
    <property type="entry name" value="GUB_WAK_bind"/>
    <property type="match status" value="1"/>
</dbReference>
<organism evidence="17 18">
    <name type="scientific">Prunus yedoensis var. nudiflora</name>
    <dbReference type="NCBI Taxonomy" id="2094558"/>
    <lineage>
        <taxon>Eukaryota</taxon>
        <taxon>Viridiplantae</taxon>
        <taxon>Streptophyta</taxon>
        <taxon>Embryophyta</taxon>
        <taxon>Tracheophyta</taxon>
        <taxon>Spermatophyta</taxon>
        <taxon>Magnoliopsida</taxon>
        <taxon>eudicotyledons</taxon>
        <taxon>Gunneridae</taxon>
        <taxon>Pentapetalae</taxon>
        <taxon>rosids</taxon>
        <taxon>fabids</taxon>
        <taxon>Rosales</taxon>
        <taxon>Rosaceae</taxon>
        <taxon>Amygdaloideae</taxon>
        <taxon>Amygdaleae</taxon>
        <taxon>Prunus</taxon>
    </lineage>
</organism>
<keyword evidence="10" id="KW-0833">Ubl conjugation pathway</keyword>
<evidence type="ECO:0000256" key="1">
    <source>
        <dbReference type="ARBA" id="ARBA00000900"/>
    </source>
</evidence>
<evidence type="ECO:0000256" key="5">
    <source>
        <dbReference type="ARBA" id="ARBA00022679"/>
    </source>
</evidence>
<dbReference type="PANTHER" id="PTHR46279:SF9">
    <property type="entry name" value="OS01G0116300 PROTEIN"/>
    <property type="match status" value="1"/>
</dbReference>
<evidence type="ECO:0000259" key="16">
    <source>
        <dbReference type="Pfam" id="PF13947"/>
    </source>
</evidence>
<gene>
    <name evidence="17" type="ORF">Pyn_08133</name>
</gene>
<dbReference type="InterPro" id="IPR025287">
    <property type="entry name" value="WAK_GUB"/>
</dbReference>
<keyword evidence="8 15" id="KW-0732">Signal</keyword>
<evidence type="ECO:0000256" key="15">
    <source>
        <dbReference type="SAM" id="SignalP"/>
    </source>
</evidence>
<evidence type="ECO:0000256" key="14">
    <source>
        <dbReference type="ARBA" id="ARBA00024209"/>
    </source>
</evidence>
<keyword evidence="7" id="KW-0479">Metal-binding</keyword>
<feature type="signal peptide" evidence="15">
    <location>
        <begin position="1"/>
        <end position="21"/>
    </location>
</feature>
<dbReference type="STRING" id="2094558.A0A314Y0J4"/>
<evidence type="ECO:0000256" key="10">
    <source>
        <dbReference type="ARBA" id="ARBA00022786"/>
    </source>
</evidence>
<dbReference type="GO" id="GO:0016020">
    <property type="term" value="C:membrane"/>
    <property type="evidence" value="ECO:0007669"/>
    <property type="project" value="UniProtKB-SubCell"/>
</dbReference>
<sequence>MVKIIISSFCLIFLAFSTVLGEPQDTCKKLKCGDKGPAVHFPFSLKGRHPDHCVFPGFVLSCNEKHETILDLPIPFKFPVKSIDYKAQAVQLYDPESCLLVKLLKVFNKSISPFHFSKDFMYDITLFNCSLAERQLDEPVPCFSGPGYQVYSVASSYSIENLALLSCTKMYNLSSVPYFSDKPANLYLEWSEPNCGQCEAMGKMCRLKNNGTKSEIECVDFSKAGTKRKWVATGTNASTAARNLNIQLEAIPELE</sequence>
<keyword evidence="13" id="KW-0472">Membrane</keyword>
<keyword evidence="9" id="KW-0863">Zinc-finger</keyword>
<evidence type="ECO:0000256" key="13">
    <source>
        <dbReference type="ARBA" id="ARBA00023136"/>
    </source>
</evidence>
<reference evidence="17 18" key="1">
    <citation type="submission" date="2018-02" db="EMBL/GenBank/DDBJ databases">
        <title>Draft genome of wild Prunus yedoensis var. nudiflora.</title>
        <authorList>
            <person name="Baek S."/>
            <person name="Kim J.-H."/>
            <person name="Choi K."/>
            <person name="Kim G.-B."/>
            <person name="Cho A."/>
            <person name="Jang H."/>
            <person name="Shin C.-H."/>
            <person name="Yu H.-J."/>
            <person name="Mun J.-H."/>
        </authorList>
    </citation>
    <scope>NUCLEOTIDE SEQUENCE [LARGE SCALE GENOMIC DNA]</scope>
    <source>
        <strain evidence="18">cv. Jeju island</strain>
        <tissue evidence="17">Leaf</tissue>
    </source>
</reference>
<evidence type="ECO:0000256" key="6">
    <source>
        <dbReference type="ARBA" id="ARBA00022692"/>
    </source>
</evidence>
<feature type="chain" id="PRO_5016436001" description="RING-type E3 ubiquitin transferase" evidence="15">
    <location>
        <begin position="22"/>
        <end position="255"/>
    </location>
</feature>
<dbReference type="GO" id="GO:0008270">
    <property type="term" value="F:zinc ion binding"/>
    <property type="evidence" value="ECO:0007669"/>
    <property type="project" value="UniProtKB-KW"/>
</dbReference>
<dbReference type="GO" id="GO:0030247">
    <property type="term" value="F:polysaccharide binding"/>
    <property type="evidence" value="ECO:0007669"/>
    <property type="project" value="InterPro"/>
</dbReference>
<keyword evidence="17" id="KW-0418">Kinase</keyword>
<dbReference type="OrthoDB" id="547665at2759"/>
<proteinExistence type="inferred from homology"/>
<evidence type="ECO:0000256" key="11">
    <source>
        <dbReference type="ARBA" id="ARBA00022833"/>
    </source>
</evidence>
<dbReference type="AlphaFoldDB" id="A0A314Y0J4"/>
<comment type="pathway">
    <text evidence="3">Protein modification; protein ubiquitination.</text>
</comment>
<keyword evidence="12" id="KW-1133">Transmembrane helix</keyword>
<evidence type="ECO:0000256" key="8">
    <source>
        <dbReference type="ARBA" id="ARBA00022729"/>
    </source>
</evidence>
<evidence type="ECO:0000256" key="7">
    <source>
        <dbReference type="ARBA" id="ARBA00022723"/>
    </source>
</evidence>
<keyword evidence="18" id="KW-1185">Reference proteome</keyword>
<evidence type="ECO:0000256" key="2">
    <source>
        <dbReference type="ARBA" id="ARBA00004167"/>
    </source>
</evidence>
<evidence type="ECO:0000313" key="18">
    <source>
        <dbReference type="Proteomes" id="UP000250321"/>
    </source>
</evidence>
<dbReference type="Proteomes" id="UP000250321">
    <property type="component" value="Unassembled WGS sequence"/>
</dbReference>
<dbReference type="PANTHER" id="PTHR46279">
    <property type="entry name" value="RING/U-BOX SUPERFAMILY PROTEIN"/>
    <property type="match status" value="1"/>
</dbReference>
<evidence type="ECO:0000256" key="4">
    <source>
        <dbReference type="ARBA" id="ARBA00012483"/>
    </source>
</evidence>
<accession>A0A314Y0J4</accession>
<comment type="caution">
    <text evidence="17">The sequence shown here is derived from an EMBL/GenBank/DDBJ whole genome shotgun (WGS) entry which is preliminary data.</text>
</comment>
<evidence type="ECO:0000256" key="9">
    <source>
        <dbReference type="ARBA" id="ARBA00022771"/>
    </source>
</evidence>
<comment type="similarity">
    <text evidence="14">Belongs to the RING-type zinc finger family. ATL subfamily.</text>
</comment>
<dbReference type="InterPro" id="IPR046948">
    <property type="entry name" value="ATL20-22-like"/>
</dbReference>
<keyword evidence="11" id="KW-0862">Zinc</keyword>
<name>A0A314Y0J4_PRUYE</name>
<evidence type="ECO:0000256" key="12">
    <source>
        <dbReference type="ARBA" id="ARBA00022989"/>
    </source>
</evidence>
<protein>
    <recommendedName>
        <fullName evidence="4">RING-type E3 ubiquitin transferase</fullName>
        <ecNumber evidence="4">2.3.2.27</ecNumber>
    </recommendedName>
</protein>